<dbReference type="HAMAP" id="MF_00634">
    <property type="entry name" value="UPF0235"/>
    <property type="match status" value="1"/>
</dbReference>
<dbReference type="KEGG" id="haby:HLVA_05620"/>
<evidence type="ECO:0000256" key="1">
    <source>
        <dbReference type="ARBA" id="ARBA00010364"/>
    </source>
</evidence>
<dbReference type="SMART" id="SM01152">
    <property type="entry name" value="DUF167"/>
    <property type="match status" value="1"/>
</dbReference>
<dbReference type="Gene3D" id="3.30.1200.10">
    <property type="entry name" value="YggU-like"/>
    <property type="match status" value="1"/>
</dbReference>
<dbReference type="SUPFAM" id="SSF69786">
    <property type="entry name" value="YggU-like"/>
    <property type="match status" value="1"/>
</dbReference>
<dbReference type="Pfam" id="PF02594">
    <property type="entry name" value="DUF167"/>
    <property type="match status" value="1"/>
</dbReference>
<dbReference type="InterPro" id="IPR036591">
    <property type="entry name" value="YggU-like_sf"/>
</dbReference>
<organism evidence="3 4">
    <name type="scientific">Haliovirga abyssi</name>
    <dbReference type="NCBI Taxonomy" id="2996794"/>
    <lineage>
        <taxon>Bacteria</taxon>
        <taxon>Fusobacteriati</taxon>
        <taxon>Fusobacteriota</taxon>
        <taxon>Fusobacteriia</taxon>
        <taxon>Fusobacteriales</taxon>
        <taxon>Haliovirgaceae</taxon>
        <taxon>Haliovirga</taxon>
    </lineage>
</organism>
<dbReference type="AlphaFoldDB" id="A0AAU9DNQ0"/>
<sequence>MFEEKDGKIYINLYVQPKSQKNEIIGEYNGRLKIKIRGLPADGEANKNIVNFFSKYLKTAKKNIEIVSGSTGRNKKIAILGLNLDEIKNKIL</sequence>
<dbReference type="PANTHER" id="PTHR13420:SF7">
    <property type="entry name" value="UPF0235 PROTEIN C15ORF40"/>
    <property type="match status" value="1"/>
</dbReference>
<reference evidence="3 4" key="1">
    <citation type="submission" date="2022-11" db="EMBL/GenBank/DDBJ databases">
        <title>Haliovirga abyssi gen. nov., sp. nov., a mesophilic fermentative bacterium isolated from the Iheya North hydrothermal field and the proposal of Haliovirgaceae fam. nov.</title>
        <authorList>
            <person name="Miyazaki U."/>
            <person name="Tame A."/>
            <person name="Miyazaki J."/>
            <person name="Takai K."/>
            <person name="Sawayama S."/>
            <person name="Kitajima M."/>
            <person name="Okamoto A."/>
            <person name="Nakagawa S."/>
        </authorList>
    </citation>
    <scope>NUCLEOTIDE SEQUENCE [LARGE SCALE GENOMIC DNA]</scope>
    <source>
        <strain evidence="3 4">IC12</strain>
    </source>
</reference>
<dbReference type="GO" id="GO:0005737">
    <property type="term" value="C:cytoplasm"/>
    <property type="evidence" value="ECO:0007669"/>
    <property type="project" value="TreeGrafter"/>
</dbReference>
<dbReference type="EMBL" id="AP027059">
    <property type="protein sequence ID" value="BDU49993.1"/>
    <property type="molecule type" value="Genomic_DNA"/>
</dbReference>
<dbReference type="InterPro" id="IPR003746">
    <property type="entry name" value="DUF167"/>
</dbReference>
<evidence type="ECO:0000256" key="2">
    <source>
        <dbReference type="HAMAP-Rule" id="MF_00634"/>
    </source>
</evidence>
<dbReference type="PANTHER" id="PTHR13420">
    <property type="entry name" value="UPF0235 PROTEIN C15ORF40"/>
    <property type="match status" value="1"/>
</dbReference>
<dbReference type="Proteomes" id="UP001321582">
    <property type="component" value="Chromosome"/>
</dbReference>
<dbReference type="RefSeq" id="WP_307904930.1">
    <property type="nucleotide sequence ID" value="NZ_AP027059.1"/>
</dbReference>
<evidence type="ECO:0000313" key="4">
    <source>
        <dbReference type="Proteomes" id="UP001321582"/>
    </source>
</evidence>
<keyword evidence="4" id="KW-1185">Reference proteome</keyword>
<accession>A0AAU9DNQ0</accession>
<protein>
    <recommendedName>
        <fullName evidence="2">UPF0235 protein HLVA_05620</fullName>
    </recommendedName>
</protein>
<name>A0AAU9DNQ0_9FUSO</name>
<dbReference type="NCBIfam" id="TIGR00251">
    <property type="entry name" value="DUF167 family protein"/>
    <property type="match status" value="1"/>
</dbReference>
<evidence type="ECO:0000313" key="3">
    <source>
        <dbReference type="EMBL" id="BDU49993.1"/>
    </source>
</evidence>
<comment type="similarity">
    <text evidence="1 2">Belongs to the UPF0235 family.</text>
</comment>
<proteinExistence type="inferred from homology"/>
<gene>
    <name evidence="3" type="ORF">HLVA_05620</name>
</gene>